<sequence length="815" mass="83753">MRERWAALGAAGLAMGTYGTALAVRGADPFGSRPRAGTQLTEQVVPMHAHLWDLLRGQGGGDLLLNWDSGYGAPFAADLIGSLLNPFSWLVALLPRAAVPYAVLLATLLSIGLAVALMTIFLGRLRPGPPWPRALLATGYGLCAWVLVDAAGQPARLWGPVALPLLCLAFDRCVRLRGWVPGTLAVALAWWGNFPTAATASLGAGLVLVLRLLLDRRAPSVRLRALARAVAMAAVGIGLAAPALWVSFLAGRSAQPAAVLRPGTPAFGDYLSHLLPGALATRTLPDVFVGVLGLLLVAALPFNRAVPAAERIGWCAALLLLAGSFAWRPDFLLWHFSKAPEGDPYRSTFVLSGLLTMAAWVCLSRRPALPALGGGVALLALLAALGSSGPGSGHGPGGPAGWVLLGVGVPLLVVLLELLGRPGRRRQGVALTLLTCAVLAGSLGAALWVPVLRERRPDLAPVPDGAAVRSARQRLRAADDWPLSRTDPGPHVFTGNDPMLLGAQGGGYRSDYLPATTAQTLHALGAGWFLQGRQTLSFADPVGQALFAVTTSLEEDLTLRRAPAAPLVTVHPPTVLDASSVFSRQQALLGARVYEVPVPRPAGGPAPTDHGSSGWSVPATPAGAGGTVFTAGCTPGRAAYFYAPYLAGVLGRPIGDLVVAGRQNATALPIVPLGTVPPDGTVRVEIRAGADTQVPARPFGCLDPAALAGAVDGLRATGALRVRAGGHTISADLHPGSTGTALLALPAVPGWRCALDGGPPLLPQSAQGLLAVPLGAGADRLSCSFTPPGLGDGLRLAGGAAGVLVAVALWRWWPG</sequence>
<evidence type="ECO:0000313" key="3">
    <source>
        <dbReference type="Proteomes" id="UP001500037"/>
    </source>
</evidence>
<evidence type="ECO:0008006" key="4">
    <source>
        <dbReference type="Google" id="ProtNLM"/>
    </source>
</evidence>
<keyword evidence="1" id="KW-0472">Membrane</keyword>
<keyword evidence="1" id="KW-0812">Transmembrane</keyword>
<feature type="transmembrane region" description="Helical" evidence="1">
    <location>
        <begin position="431"/>
        <end position="451"/>
    </location>
</feature>
<evidence type="ECO:0000313" key="2">
    <source>
        <dbReference type="EMBL" id="GAA1068847.1"/>
    </source>
</evidence>
<comment type="caution">
    <text evidence="2">The sequence shown here is derived from an EMBL/GenBank/DDBJ whole genome shotgun (WGS) entry which is preliminary data.</text>
</comment>
<feature type="transmembrane region" description="Helical" evidence="1">
    <location>
        <begin position="283"/>
        <end position="302"/>
    </location>
</feature>
<feature type="transmembrane region" description="Helical" evidence="1">
    <location>
        <begin position="347"/>
        <end position="363"/>
    </location>
</feature>
<proteinExistence type="predicted"/>
<keyword evidence="3" id="KW-1185">Reference proteome</keyword>
<feature type="transmembrane region" description="Helical" evidence="1">
    <location>
        <begin position="309"/>
        <end position="327"/>
    </location>
</feature>
<feature type="transmembrane region" description="Helical" evidence="1">
    <location>
        <begin position="370"/>
        <end position="388"/>
    </location>
</feature>
<dbReference type="PANTHER" id="PTHR38454">
    <property type="entry name" value="INTEGRAL MEMBRANE PROTEIN-RELATED"/>
    <property type="match status" value="1"/>
</dbReference>
<feature type="transmembrane region" description="Helical" evidence="1">
    <location>
        <begin position="101"/>
        <end position="122"/>
    </location>
</feature>
<dbReference type="Pfam" id="PF09586">
    <property type="entry name" value="YfhO"/>
    <property type="match status" value="1"/>
</dbReference>
<dbReference type="InterPro" id="IPR018580">
    <property type="entry name" value="Uncharacterised_YfhO"/>
</dbReference>
<keyword evidence="1" id="KW-1133">Transmembrane helix</keyword>
<feature type="transmembrane region" description="Helical" evidence="1">
    <location>
        <begin position="400"/>
        <end position="419"/>
    </location>
</feature>
<dbReference type="PANTHER" id="PTHR38454:SF1">
    <property type="entry name" value="INTEGRAL MEMBRANE PROTEIN"/>
    <property type="match status" value="1"/>
</dbReference>
<name>A0ABP4DQZ5_9ACTN</name>
<accession>A0ABP4DQZ5</accession>
<dbReference type="Proteomes" id="UP001500037">
    <property type="component" value="Unassembled WGS sequence"/>
</dbReference>
<feature type="transmembrane region" description="Helical" evidence="1">
    <location>
        <begin position="71"/>
        <end position="94"/>
    </location>
</feature>
<dbReference type="RefSeq" id="WP_344446611.1">
    <property type="nucleotide sequence ID" value="NZ_BAAALF010000267.1"/>
</dbReference>
<evidence type="ECO:0000256" key="1">
    <source>
        <dbReference type="SAM" id="Phobius"/>
    </source>
</evidence>
<dbReference type="EMBL" id="BAAALF010000267">
    <property type="protein sequence ID" value="GAA1068847.1"/>
    <property type="molecule type" value="Genomic_DNA"/>
</dbReference>
<feature type="transmembrane region" description="Helical" evidence="1">
    <location>
        <begin position="197"/>
        <end position="214"/>
    </location>
</feature>
<gene>
    <name evidence="2" type="ORF">GCM10009665_73660</name>
</gene>
<feature type="transmembrane region" description="Helical" evidence="1">
    <location>
        <begin position="226"/>
        <end position="250"/>
    </location>
</feature>
<organism evidence="2 3">
    <name type="scientific">Kitasatospora nipponensis</name>
    <dbReference type="NCBI Taxonomy" id="258049"/>
    <lineage>
        <taxon>Bacteria</taxon>
        <taxon>Bacillati</taxon>
        <taxon>Actinomycetota</taxon>
        <taxon>Actinomycetes</taxon>
        <taxon>Kitasatosporales</taxon>
        <taxon>Streptomycetaceae</taxon>
        <taxon>Kitasatospora</taxon>
    </lineage>
</organism>
<protein>
    <recommendedName>
        <fullName evidence="4">Membrane protein YfhO</fullName>
    </recommendedName>
</protein>
<reference evidence="3" key="1">
    <citation type="journal article" date="2019" name="Int. J. Syst. Evol. Microbiol.">
        <title>The Global Catalogue of Microorganisms (GCM) 10K type strain sequencing project: providing services to taxonomists for standard genome sequencing and annotation.</title>
        <authorList>
            <consortium name="The Broad Institute Genomics Platform"/>
            <consortium name="The Broad Institute Genome Sequencing Center for Infectious Disease"/>
            <person name="Wu L."/>
            <person name="Ma J."/>
        </authorList>
    </citation>
    <scope>NUCLEOTIDE SEQUENCE [LARGE SCALE GENOMIC DNA]</scope>
    <source>
        <strain evidence="3">JCM 13004</strain>
    </source>
</reference>